<evidence type="ECO:0000256" key="6">
    <source>
        <dbReference type="ARBA" id="ARBA00022840"/>
    </source>
</evidence>
<dbReference type="PROSITE" id="PS50893">
    <property type="entry name" value="ABC_TRANSPORTER_2"/>
    <property type="match status" value="1"/>
</dbReference>
<dbReference type="GO" id="GO:0005524">
    <property type="term" value="F:ATP binding"/>
    <property type="evidence" value="ECO:0007669"/>
    <property type="project" value="UniProtKB-KW"/>
</dbReference>
<dbReference type="RefSeq" id="XP_005704878.1">
    <property type="nucleotide sequence ID" value="XM_005704821.1"/>
</dbReference>
<keyword evidence="3" id="KW-0813">Transport</keyword>
<keyword evidence="8 9" id="KW-0472">Membrane</keyword>
<reference evidence="12" key="1">
    <citation type="journal article" date="2013" name="Science">
        <title>Gene transfer from bacteria and archaea facilitated evolution of an extremophilic eukaryote.</title>
        <authorList>
            <person name="Schonknecht G."/>
            <person name="Chen W.H."/>
            <person name="Ternes C.M."/>
            <person name="Barbier G.G."/>
            <person name="Shrestha R.P."/>
            <person name="Stanke M."/>
            <person name="Brautigam A."/>
            <person name="Baker B.J."/>
            <person name="Banfield J.F."/>
            <person name="Garavito R.M."/>
            <person name="Carr K."/>
            <person name="Wilkerson C."/>
            <person name="Rensing S.A."/>
            <person name="Gagneul D."/>
            <person name="Dickenson N.E."/>
            <person name="Oesterhelt C."/>
            <person name="Lercher M.J."/>
            <person name="Weber A.P."/>
        </authorList>
    </citation>
    <scope>NUCLEOTIDE SEQUENCE [LARGE SCALE GENOMIC DNA]</scope>
    <source>
        <strain evidence="12">074W</strain>
    </source>
</reference>
<dbReference type="EMBL" id="KB454521">
    <property type="protein sequence ID" value="EME28358.1"/>
    <property type="molecule type" value="Genomic_DNA"/>
</dbReference>
<evidence type="ECO:0000259" key="10">
    <source>
        <dbReference type="PROSITE" id="PS50893"/>
    </source>
</evidence>
<keyword evidence="12" id="KW-1185">Reference proteome</keyword>
<dbReference type="Pfam" id="PF19055">
    <property type="entry name" value="ABC2_membrane_7"/>
    <property type="match status" value="1"/>
</dbReference>
<dbReference type="Pfam" id="PF00005">
    <property type="entry name" value="ABC_tran"/>
    <property type="match status" value="1"/>
</dbReference>
<keyword evidence="7 9" id="KW-1133">Transmembrane helix</keyword>
<evidence type="ECO:0000256" key="3">
    <source>
        <dbReference type="ARBA" id="ARBA00022448"/>
    </source>
</evidence>
<dbReference type="Gene3D" id="3.40.50.300">
    <property type="entry name" value="P-loop containing nucleotide triphosphate hydrolases"/>
    <property type="match status" value="1"/>
</dbReference>
<comment type="subcellular location">
    <subcellularLocation>
        <location evidence="1">Membrane</location>
        <topology evidence="1">Multi-pass membrane protein</topology>
    </subcellularLocation>
</comment>
<dbReference type="InterPro" id="IPR043926">
    <property type="entry name" value="ABCG_dom"/>
</dbReference>
<organism evidence="11 12">
    <name type="scientific">Galdieria sulphuraria</name>
    <name type="common">Red alga</name>
    <dbReference type="NCBI Taxonomy" id="130081"/>
    <lineage>
        <taxon>Eukaryota</taxon>
        <taxon>Rhodophyta</taxon>
        <taxon>Bangiophyceae</taxon>
        <taxon>Galdieriales</taxon>
        <taxon>Galdieriaceae</taxon>
        <taxon>Galdieria</taxon>
    </lineage>
</organism>
<dbReference type="Pfam" id="PF01061">
    <property type="entry name" value="ABC2_membrane"/>
    <property type="match status" value="1"/>
</dbReference>
<dbReference type="InterPro" id="IPR017871">
    <property type="entry name" value="ABC_transporter-like_CS"/>
</dbReference>
<dbReference type="InterPro" id="IPR027417">
    <property type="entry name" value="P-loop_NTPase"/>
</dbReference>
<dbReference type="InterPro" id="IPR003439">
    <property type="entry name" value="ABC_transporter-like_ATP-bd"/>
</dbReference>
<evidence type="ECO:0000313" key="12">
    <source>
        <dbReference type="Proteomes" id="UP000030680"/>
    </source>
</evidence>
<dbReference type="PROSITE" id="PS00211">
    <property type="entry name" value="ABC_TRANSPORTER_1"/>
    <property type="match status" value="1"/>
</dbReference>
<dbReference type="GO" id="GO:0140359">
    <property type="term" value="F:ABC-type transporter activity"/>
    <property type="evidence" value="ECO:0007669"/>
    <property type="project" value="InterPro"/>
</dbReference>
<keyword evidence="4 9" id="KW-0812">Transmembrane</keyword>
<keyword evidence="5" id="KW-0547">Nucleotide-binding</keyword>
<evidence type="ECO:0000313" key="11">
    <source>
        <dbReference type="EMBL" id="EME28358.1"/>
    </source>
</evidence>
<feature type="transmembrane region" description="Helical" evidence="9">
    <location>
        <begin position="516"/>
        <end position="540"/>
    </location>
</feature>
<dbReference type="KEGG" id="gsl:Gasu_41970"/>
<dbReference type="InterPro" id="IPR003593">
    <property type="entry name" value="AAA+_ATPase"/>
</dbReference>
<evidence type="ECO:0000256" key="4">
    <source>
        <dbReference type="ARBA" id="ARBA00022692"/>
    </source>
</evidence>
<dbReference type="InterPro" id="IPR050352">
    <property type="entry name" value="ABCG_transporters"/>
</dbReference>
<feature type="transmembrane region" description="Helical" evidence="9">
    <location>
        <begin position="479"/>
        <end position="504"/>
    </location>
</feature>
<dbReference type="PANTHER" id="PTHR48041:SF139">
    <property type="entry name" value="PROTEIN SCARLET"/>
    <property type="match status" value="1"/>
</dbReference>
<feature type="transmembrane region" description="Helical" evidence="9">
    <location>
        <begin position="626"/>
        <end position="648"/>
    </location>
</feature>
<evidence type="ECO:0000256" key="1">
    <source>
        <dbReference type="ARBA" id="ARBA00004141"/>
    </source>
</evidence>
<dbReference type="Proteomes" id="UP000030680">
    <property type="component" value="Unassembled WGS sequence"/>
</dbReference>
<dbReference type="OMA" id="TEQPVEM"/>
<keyword evidence="6 11" id="KW-0067">ATP-binding</keyword>
<feature type="transmembrane region" description="Helical" evidence="9">
    <location>
        <begin position="404"/>
        <end position="422"/>
    </location>
</feature>
<dbReference type="InterPro" id="IPR013525">
    <property type="entry name" value="ABC2_TM"/>
</dbReference>
<gene>
    <name evidence="11" type="ORF">Gasu_41970</name>
</gene>
<evidence type="ECO:0000256" key="2">
    <source>
        <dbReference type="ARBA" id="ARBA00014334"/>
    </source>
</evidence>
<sequence>MARSEGLSEEIVLECTQPEHFSNPPASQHLDFSEIIEQTYPSSTQRQRVSFQFEDICVSVTQKSLLRKRREEKVILQNVSGAVHSGQLLAIMGPSGSGKTTLLNALAGRLSASGNFGASGRISVNGKRRDPVVFKKVLSAYVMQDENLFAELTVEEQINIAASLRLPRDLSKESRESRVEAIISELGLVEAKKTLVGSETKKGISGGERKRVSIGIELVRDPSLIFLDEPTSGLDAFNAQSVVNSLVCLARKNRAVLMTIHQPRSDIFSLIDSLLLLSEGKVLYFGPAKEAVAYFSQLGYECPLHFNPADYILDLIAVDTRSSKAEQTSHARLKFLHEAYKENSCLQEYFKEEEAVWKSYETMNAFGKSVEDLEKHPCPYWKEFSVLLNRAAKLLIRERNITRIRVFQTLFLSILIGLIWLNKGRNISSNNYEDIEGVLYYILISTTFTTMFGILFFFPSERLIILRERSSGMYRVSAYYLSKTLVEIPRTVMFCLLFCVTSYWMVGLRDSAKNFFLFFIVVLLTSLTVEGIVLSITAGVAKFEVASALTPLAMNIALLFGGFFLSNANIPNYFVWLKFSSFVKYSFGALMHNQFVNFKFQILSNTCVVCDGNEVLKDSGISDFSFWGNVGILFMLFVVFRIATYVTLRISGPKHDNTL</sequence>
<proteinExistence type="predicted"/>
<dbReference type="OrthoDB" id="66620at2759"/>
<evidence type="ECO:0000256" key="5">
    <source>
        <dbReference type="ARBA" id="ARBA00022741"/>
    </source>
</evidence>
<dbReference type="eggNOG" id="KOG0061">
    <property type="taxonomic scope" value="Eukaryota"/>
</dbReference>
<name>M2XXM4_GALSU</name>
<evidence type="ECO:0000256" key="7">
    <source>
        <dbReference type="ARBA" id="ARBA00022989"/>
    </source>
</evidence>
<accession>M2XXM4</accession>
<dbReference type="STRING" id="130081.M2XXM4"/>
<evidence type="ECO:0000256" key="9">
    <source>
        <dbReference type="SAM" id="Phobius"/>
    </source>
</evidence>
<feature type="transmembrane region" description="Helical" evidence="9">
    <location>
        <begin position="438"/>
        <end position="458"/>
    </location>
</feature>
<dbReference type="AlphaFoldDB" id="M2XXM4"/>
<feature type="transmembrane region" description="Helical" evidence="9">
    <location>
        <begin position="552"/>
        <end position="570"/>
    </location>
</feature>
<dbReference type="GeneID" id="17087200"/>
<protein>
    <recommendedName>
        <fullName evidence="2">Probable ATP-dependent transporter ycf16</fullName>
    </recommendedName>
</protein>
<dbReference type="GO" id="GO:0005886">
    <property type="term" value="C:plasma membrane"/>
    <property type="evidence" value="ECO:0007669"/>
    <property type="project" value="TreeGrafter"/>
</dbReference>
<dbReference type="PANTHER" id="PTHR48041">
    <property type="entry name" value="ABC TRANSPORTER G FAMILY MEMBER 28"/>
    <property type="match status" value="1"/>
</dbReference>
<dbReference type="SUPFAM" id="SSF52540">
    <property type="entry name" value="P-loop containing nucleoside triphosphate hydrolases"/>
    <property type="match status" value="1"/>
</dbReference>
<dbReference type="Gramene" id="EME28358">
    <property type="protein sequence ID" value="EME28358"/>
    <property type="gene ID" value="Gasu_41970"/>
</dbReference>
<evidence type="ECO:0000256" key="8">
    <source>
        <dbReference type="ARBA" id="ARBA00023136"/>
    </source>
</evidence>
<feature type="domain" description="ABC transporter" evidence="10">
    <location>
        <begin position="51"/>
        <end position="304"/>
    </location>
</feature>
<dbReference type="SMART" id="SM00382">
    <property type="entry name" value="AAA"/>
    <property type="match status" value="1"/>
</dbReference>
<dbReference type="GO" id="GO:0016887">
    <property type="term" value="F:ATP hydrolysis activity"/>
    <property type="evidence" value="ECO:0007669"/>
    <property type="project" value="InterPro"/>
</dbReference>